<dbReference type="GO" id="GO:0003824">
    <property type="term" value="F:catalytic activity"/>
    <property type="evidence" value="ECO:0007669"/>
    <property type="project" value="InterPro"/>
</dbReference>
<dbReference type="Gene3D" id="3.40.140.10">
    <property type="entry name" value="Cytidine Deaminase, domain 2"/>
    <property type="match status" value="1"/>
</dbReference>
<accession>X0T8E0</accession>
<evidence type="ECO:0000313" key="1">
    <source>
        <dbReference type="EMBL" id="GAF89444.1"/>
    </source>
</evidence>
<dbReference type="AlphaFoldDB" id="X0T8E0"/>
<reference evidence="1" key="1">
    <citation type="journal article" date="2014" name="Front. Microbiol.">
        <title>High frequency of phylogenetically diverse reductive dehalogenase-homologous genes in deep subseafloor sedimentary metagenomes.</title>
        <authorList>
            <person name="Kawai M."/>
            <person name="Futagami T."/>
            <person name="Toyoda A."/>
            <person name="Takaki Y."/>
            <person name="Nishi S."/>
            <person name="Hori S."/>
            <person name="Arai W."/>
            <person name="Tsubouchi T."/>
            <person name="Morono Y."/>
            <person name="Uchiyama I."/>
            <person name="Ito T."/>
            <person name="Fujiyama A."/>
            <person name="Inagaki F."/>
            <person name="Takami H."/>
        </authorList>
    </citation>
    <scope>NUCLEOTIDE SEQUENCE</scope>
    <source>
        <strain evidence="1">Expedition CK06-06</strain>
    </source>
</reference>
<proteinExistence type="predicted"/>
<name>X0T8E0_9ZZZZ</name>
<dbReference type="InterPro" id="IPR016193">
    <property type="entry name" value="Cytidine_deaminase-like"/>
</dbReference>
<evidence type="ECO:0008006" key="2">
    <source>
        <dbReference type="Google" id="ProtNLM"/>
    </source>
</evidence>
<comment type="caution">
    <text evidence="1">The sequence shown here is derived from an EMBL/GenBank/DDBJ whole genome shotgun (WGS) entry which is preliminary data.</text>
</comment>
<protein>
    <recommendedName>
        <fullName evidence="2">CMP/dCMP-type deaminase domain-containing protein</fullName>
    </recommendedName>
</protein>
<sequence>MRLNEKWMKLALRLAKKGEGRVSPNPMVGAVLTKKEKV</sequence>
<dbReference type="EMBL" id="BARS01016668">
    <property type="protein sequence ID" value="GAF89444.1"/>
    <property type="molecule type" value="Genomic_DNA"/>
</dbReference>
<gene>
    <name evidence="1" type="ORF">S01H1_27385</name>
</gene>
<dbReference type="SUPFAM" id="SSF53927">
    <property type="entry name" value="Cytidine deaminase-like"/>
    <property type="match status" value="1"/>
</dbReference>
<feature type="non-terminal residue" evidence="1">
    <location>
        <position position="38"/>
    </location>
</feature>
<organism evidence="1">
    <name type="scientific">marine sediment metagenome</name>
    <dbReference type="NCBI Taxonomy" id="412755"/>
    <lineage>
        <taxon>unclassified sequences</taxon>
        <taxon>metagenomes</taxon>
        <taxon>ecological metagenomes</taxon>
    </lineage>
</organism>